<dbReference type="Gene3D" id="3.40.640.10">
    <property type="entry name" value="Type I PLP-dependent aspartate aminotransferase-like (Major domain)"/>
    <property type="match status" value="1"/>
</dbReference>
<feature type="binding site" evidence="5">
    <location>
        <begin position="115"/>
        <end position="116"/>
    </location>
    <ligand>
        <name>pyridoxal 5'-phosphate</name>
        <dbReference type="ChEBI" id="CHEBI:597326"/>
    </ligand>
</feature>
<evidence type="ECO:0000256" key="4">
    <source>
        <dbReference type="ARBA" id="ARBA00022898"/>
    </source>
</evidence>
<dbReference type="NCBIfam" id="NF002325">
    <property type="entry name" value="PRK01278.1"/>
    <property type="match status" value="1"/>
</dbReference>
<keyword evidence="4 5" id="KW-0663">Pyridoxal phosphate</keyword>
<keyword evidence="2 5" id="KW-0028">Amino-acid biosynthesis</keyword>
<comment type="subunit">
    <text evidence="5">Homodimer.</text>
</comment>
<evidence type="ECO:0000256" key="5">
    <source>
        <dbReference type="HAMAP-Rule" id="MF_01107"/>
    </source>
</evidence>
<dbReference type="InterPro" id="IPR050103">
    <property type="entry name" value="Class-III_PLP-dep_AT"/>
</dbReference>
<dbReference type="GO" id="GO:0003992">
    <property type="term" value="F:N2-acetyl-L-ornithine:2-oxoglutarate 5-aminotransferase activity"/>
    <property type="evidence" value="ECO:0007669"/>
    <property type="project" value="UniProtKB-UniRule"/>
</dbReference>
<feature type="modified residue" description="N6-(pyridoxal phosphate)lysine" evidence="5">
    <location>
        <position position="263"/>
    </location>
</feature>
<dbReference type="PIRSF" id="PIRSF000521">
    <property type="entry name" value="Transaminase_4ab_Lys_Orn"/>
    <property type="match status" value="1"/>
</dbReference>
<comment type="subcellular location">
    <subcellularLocation>
        <location evidence="5">Cytoplasm</location>
    </subcellularLocation>
</comment>
<reference evidence="6 7" key="1">
    <citation type="submission" date="2016-10" db="EMBL/GenBank/DDBJ databases">
        <authorList>
            <person name="de Groot N.N."/>
        </authorList>
    </citation>
    <scope>NUCLEOTIDE SEQUENCE [LARGE SCALE GENOMIC DNA]</scope>
    <source>
        <strain evidence="6 7">CGMCC 1.6133</strain>
    </source>
</reference>
<dbReference type="InterPro" id="IPR015421">
    <property type="entry name" value="PyrdxlP-dep_Trfase_major"/>
</dbReference>
<dbReference type="InterPro" id="IPR015422">
    <property type="entry name" value="PyrdxlP-dep_Trfase_small"/>
</dbReference>
<dbReference type="UniPathway" id="UPA00068">
    <property type="reaction ID" value="UER00109"/>
</dbReference>
<name>A0A1G8RCN4_9GAMM</name>
<dbReference type="NCBIfam" id="TIGR00707">
    <property type="entry name" value="argD"/>
    <property type="match status" value="1"/>
</dbReference>
<dbReference type="Proteomes" id="UP000198525">
    <property type="component" value="Unassembled WGS sequence"/>
</dbReference>
<comment type="catalytic activity">
    <reaction evidence="5">
        <text>N(2)-acetyl-L-ornithine + 2-oxoglutarate = N-acetyl-L-glutamate 5-semialdehyde + L-glutamate</text>
        <dbReference type="Rhea" id="RHEA:18049"/>
        <dbReference type="ChEBI" id="CHEBI:16810"/>
        <dbReference type="ChEBI" id="CHEBI:29123"/>
        <dbReference type="ChEBI" id="CHEBI:29985"/>
        <dbReference type="ChEBI" id="CHEBI:57805"/>
        <dbReference type="EC" id="2.6.1.11"/>
    </reaction>
</comment>
<comment type="cofactor">
    <cofactor evidence="5">
        <name>pyridoxal 5'-phosphate</name>
        <dbReference type="ChEBI" id="CHEBI:597326"/>
    </cofactor>
    <text evidence="5">Binds 1 pyridoxal phosphate per subunit.</text>
</comment>
<comment type="pathway">
    <text evidence="5">Amino-acid biosynthesis; L-arginine biosynthesis; N(2)-acetyl-L-ornithine from L-glutamate: step 4/4.</text>
</comment>
<dbReference type="PANTHER" id="PTHR11986">
    <property type="entry name" value="AMINOTRANSFERASE CLASS III"/>
    <property type="match status" value="1"/>
</dbReference>
<sequence>MSLPVDPDVEYCDSLRGAEPSPHLMQAYAREPVVFEQGKGAYLWDAEGEAYLDAIAGVAVTKLGHAHPEIAEAIADQAKRLIHTSNLYSIEWQERLGQRLCALSGMQRAFFCNSGAEANETALKLARLHGYRRGVVSPKVLVMENSFHGRTLATLAATGNPAVQRGFAPLVPGFVRVPYDDIEALQQAAQETRGIVAILLESVQGEGGVRVASTEYLRDLRRLCQENDWLLMMDEVQAGLGRTGAWFGYQHADVLPDVVTVAKGLGNGVPIGACLAQGQAAELFVPGNHGSTFGGNPLACRVGCAVLDIIERERLVPHAAAMGRRLLGSLREGLADQPAVVAIRGHGLMVGIVLDRSCTELVTQALTDQRLLISVTRDKTIRLLPALICTQAEIDDIAGRVVRLVRGFLRVAPA</sequence>
<keyword evidence="7" id="KW-1185">Reference proteome</keyword>
<dbReference type="HAMAP" id="MF_01107">
    <property type="entry name" value="ArgD_aminotrans_3"/>
    <property type="match status" value="1"/>
</dbReference>
<feature type="binding site" evidence="5">
    <location>
        <begin position="234"/>
        <end position="237"/>
    </location>
    <ligand>
        <name>pyridoxal 5'-phosphate</name>
        <dbReference type="ChEBI" id="CHEBI:597326"/>
    </ligand>
</feature>
<dbReference type="EMBL" id="FNES01000003">
    <property type="protein sequence ID" value="SDJ14691.1"/>
    <property type="molecule type" value="Genomic_DNA"/>
</dbReference>
<dbReference type="GO" id="GO:0042802">
    <property type="term" value="F:identical protein binding"/>
    <property type="evidence" value="ECO:0007669"/>
    <property type="project" value="TreeGrafter"/>
</dbReference>
<dbReference type="InterPro" id="IPR049704">
    <property type="entry name" value="Aminotrans_3_PPA_site"/>
</dbReference>
<keyword evidence="1 5" id="KW-0032">Aminotransferase</keyword>
<dbReference type="InterPro" id="IPR005814">
    <property type="entry name" value="Aminotrans_3"/>
</dbReference>
<dbReference type="CDD" id="cd00610">
    <property type="entry name" value="OAT_like"/>
    <property type="match status" value="1"/>
</dbReference>
<dbReference type="GO" id="GO:0005737">
    <property type="term" value="C:cytoplasm"/>
    <property type="evidence" value="ECO:0007669"/>
    <property type="project" value="UniProtKB-SubCell"/>
</dbReference>
<dbReference type="STRING" id="376427.SAMN04487954_103170"/>
<keyword evidence="3 5" id="KW-0808">Transferase</keyword>
<feature type="binding site" evidence="5">
    <location>
        <position position="150"/>
    </location>
    <ligand>
        <name>N(2)-acetyl-L-ornithine</name>
        <dbReference type="ChEBI" id="CHEBI:57805"/>
    </ligand>
</feature>
<dbReference type="PROSITE" id="PS00600">
    <property type="entry name" value="AA_TRANSFER_CLASS_3"/>
    <property type="match status" value="1"/>
</dbReference>
<proteinExistence type="inferred from homology"/>
<dbReference type="EC" id="2.6.1.11" evidence="5"/>
<dbReference type="FunFam" id="3.40.640.10:FF:000004">
    <property type="entry name" value="Acetylornithine aminotransferase"/>
    <property type="match status" value="1"/>
</dbReference>
<dbReference type="Gene3D" id="3.90.1150.10">
    <property type="entry name" value="Aspartate Aminotransferase, domain 1"/>
    <property type="match status" value="1"/>
</dbReference>
<keyword evidence="5" id="KW-0055">Arginine biosynthesis</keyword>
<evidence type="ECO:0000256" key="2">
    <source>
        <dbReference type="ARBA" id="ARBA00022605"/>
    </source>
</evidence>
<dbReference type="InterPro" id="IPR015424">
    <property type="entry name" value="PyrdxlP-dep_Trfase"/>
</dbReference>
<dbReference type="Pfam" id="PF00202">
    <property type="entry name" value="Aminotran_3"/>
    <property type="match status" value="1"/>
</dbReference>
<dbReference type="PANTHER" id="PTHR11986:SF79">
    <property type="entry name" value="ACETYLORNITHINE AMINOTRANSFERASE, MITOCHONDRIAL"/>
    <property type="match status" value="1"/>
</dbReference>
<dbReference type="GO" id="GO:0030170">
    <property type="term" value="F:pyridoxal phosphate binding"/>
    <property type="evidence" value="ECO:0007669"/>
    <property type="project" value="InterPro"/>
</dbReference>
<feature type="binding site" evidence="5">
    <location>
        <position position="292"/>
    </location>
    <ligand>
        <name>pyridoxal 5'-phosphate</name>
        <dbReference type="ChEBI" id="CHEBI:597326"/>
    </ligand>
</feature>
<evidence type="ECO:0000256" key="3">
    <source>
        <dbReference type="ARBA" id="ARBA00022679"/>
    </source>
</evidence>
<evidence type="ECO:0000313" key="7">
    <source>
        <dbReference type="Proteomes" id="UP000198525"/>
    </source>
</evidence>
<dbReference type="InterPro" id="IPR004636">
    <property type="entry name" value="AcOrn/SuccOrn_fam"/>
</dbReference>
<evidence type="ECO:0000313" key="6">
    <source>
        <dbReference type="EMBL" id="SDJ14691.1"/>
    </source>
</evidence>
<dbReference type="GO" id="GO:0006526">
    <property type="term" value="P:L-arginine biosynthetic process"/>
    <property type="evidence" value="ECO:0007669"/>
    <property type="project" value="UniProtKB-UniRule"/>
</dbReference>
<gene>
    <name evidence="5" type="primary">argD</name>
    <name evidence="6" type="ORF">SAMN04487954_103170</name>
</gene>
<organism evidence="6 7">
    <name type="scientific">Billgrantia gudaonensis</name>
    <dbReference type="NCBI Taxonomy" id="376427"/>
    <lineage>
        <taxon>Bacteria</taxon>
        <taxon>Pseudomonadati</taxon>
        <taxon>Pseudomonadota</taxon>
        <taxon>Gammaproteobacteria</taxon>
        <taxon>Oceanospirillales</taxon>
        <taxon>Halomonadaceae</taxon>
        <taxon>Billgrantia</taxon>
    </lineage>
</organism>
<dbReference type="AlphaFoldDB" id="A0A1G8RCN4"/>
<accession>A0A1G8RCN4</accession>
<comment type="miscellaneous">
    <text evidence="5">May also have succinyldiaminopimelate aminotransferase activity, thus carrying out the corresponding step in lysine biosynthesis.</text>
</comment>
<protein>
    <recommendedName>
        <fullName evidence="5">Acetylornithine aminotransferase</fullName>
        <shortName evidence="5">ACOAT</shortName>
        <ecNumber evidence="5">2.6.1.11</ecNumber>
    </recommendedName>
</protein>
<keyword evidence="5" id="KW-0963">Cytoplasm</keyword>
<feature type="binding site" evidence="5">
    <location>
        <position position="291"/>
    </location>
    <ligand>
        <name>N(2)-acetyl-L-ornithine</name>
        <dbReference type="ChEBI" id="CHEBI:57805"/>
    </ligand>
</feature>
<comment type="similarity">
    <text evidence="5">Belongs to the class-III pyridoxal-phosphate-dependent aminotransferase family. ArgD subfamily.</text>
</comment>
<evidence type="ECO:0000256" key="1">
    <source>
        <dbReference type="ARBA" id="ARBA00022576"/>
    </source>
</evidence>
<feature type="binding site" evidence="5">
    <location>
        <position position="147"/>
    </location>
    <ligand>
        <name>pyridoxal 5'-phosphate</name>
        <dbReference type="ChEBI" id="CHEBI:597326"/>
    </ligand>
</feature>
<dbReference type="OrthoDB" id="9801052at2"/>
<dbReference type="SUPFAM" id="SSF53383">
    <property type="entry name" value="PLP-dependent transferases"/>
    <property type="match status" value="1"/>
</dbReference>